<proteinExistence type="predicted"/>
<comment type="caution">
    <text evidence="1">The sequence shown here is derived from an EMBL/GenBank/DDBJ whole genome shotgun (WGS) entry which is preliminary data.</text>
</comment>
<evidence type="ECO:0000313" key="1">
    <source>
        <dbReference type="EMBL" id="TPE42410.1"/>
    </source>
</evidence>
<protein>
    <submittedName>
        <fullName evidence="1">Transposase family protein</fullName>
    </submittedName>
</protein>
<name>A0A501W2A0_9BACT</name>
<organism evidence="1 2">
    <name type="scientific">Pontibacter mangrovi</name>
    <dbReference type="NCBI Taxonomy" id="2589816"/>
    <lineage>
        <taxon>Bacteria</taxon>
        <taxon>Pseudomonadati</taxon>
        <taxon>Bacteroidota</taxon>
        <taxon>Cytophagia</taxon>
        <taxon>Cytophagales</taxon>
        <taxon>Hymenobacteraceae</taxon>
        <taxon>Pontibacter</taxon>
    </lineage>
</organism>
<sequence length="42" mass="4903">MTQRGSPYDHALAERVNGIIKNEFCPDKRYRTRRPKSTLPKA</sequence>
<keyword evidence="2" id="KW-1185">Reference proteome</keyword>
<accession>A0A501W2A0</accession>
<reference evidence="1 2" key="1">
    <citation type="submission" date="2019-06" db="EMBL/GenBank/DDBJ databases">
        <title>A novel bacterium of genus Pontibacter, isolated from marine sediment.</title>
        <authorList>
            <person name="Huang H."/>
            <person name="Mo K."/>
            <person name="Hu Y."/>
        </authorList>
    </citation>
    <scope>NUCLEOTIDE SEQUENCE [LARGE SCALE GENOMIC DNA]</scope>
    <source>
        <strain evidence="1 2">HB172049</strain>
    </source>
</reference>
<dbReference type="Proteomes" id="UP000316727">
    <property type="component" value="Unassembled WGS sequence"/>
</dbReference>
<dbReference type="EMBL" id="VFRQ01000013">
    <property type="protein sequence ID" value="TPE42410.1"/>
    <property type="molecule type" value="Genomic_DNA"/>
</dbReference>
<evidence type="ECO:0000313" key="2">
    <source>
        <dbReference type="Proteomes" id="UP000316727"/>
    </source>
</evidence>
<dbReference type="OrthoDB" id="936265at2"/>
<dbReference type="RefSeq" id="WP_140623473.1">
    <property type="nucleotide sequence ID" value="NZ_VFRQ01000013.1"/>
</dbReference>
<dbReference type="AlphaFoldDB" id="A0A501W2A0"/>
<gene>
    <name evidence="1" type="ORF">FJM65_18485</name>
</gene>